<accession>A0A2V0P712</accession>
<dbReference type="InterPro" id="IPR010987">
    <property type="entry name" value="Glutathione-S-Trfase_C-like"/>
</dbReference>
<proteinExistence type="predicted"/>
<evidence type="ECO:0008006" key="5">
    <source>
        <dbReference type="Google" id="ProtNLM"/>
    </source>
</evidence>
<comment type="caution">
    <text evidence="3">The sequence shown here is derived from an EMBL/GenBank/DDBJ whole genome shotgun (WGS) entry which is preliminary data.</text>
</comment>
<organism evidence="3 4">
    <name type="scientific">Raphidocelis subcapitata</name>
    <dbReference type="NCBI Taxonomy" id="307507"/>
    <lineage>
        <taxon>Eukaryota</taxon>
        <taxon>Viridiplantae</taxon>
        <taxon>Chlorophyta</taxon>
        <taxon>core chlorophytes</taxon>
        <taxon>Chlorophyceae</taxon>
        <taxon>CS clade</taxon>
        <taxon>Sphaeropleales</taxon>
        <taxon>Selenastraceae</taxon>
        <taxon>Raphidocelis</taxon>
    </lineage>
</organism>
<evidence type="ECO:0000313" key="3">
    <source>
        <dbReference type="EMBL" id="GBF95648.1"/>
    </source>
</evidence>
<gene>
    <name evidence="3" type="ORF">Rsub_08630</name>
</gene>
<dbReference type="Gene3D" id="1.20.1050.10">
    <property type="match status" value="1"/>
</dbReference>
<reference evidence="3 4" key="1">
    <citation type="journal article" date="2018" name="Sci. Rep.">
        <title>Raphidocelis subcapitata (=Pseudokirchneriella subcapitata) provides an insight into genome evolution and environmental adaptations in the Sphaeropleales.</title>
        <authorList>
            <person name="Suzuki S."/>
            <person name="Yamaguchi H."/>
            <person name="Nakajima N."/>
            <person name="Kawachi M."/>
        </authorList>
    </citation>
    <scope>NUCLEOTIDE SEQUENCE [LARGE SCALE GENOMIC DNA]</scope>
    <source>
        <strain evidence="3 4">NIES-35</strain>
    </source>
</reference>
<evidence type="ECO:0000259" key="1">
    <source>
        <dbReference type="PROSITE" id="PS50404"/>
    </source>
</evidence>
<dbReference type="PROSITE" id="PS50404">
    <property type="entry name" value="GST_NTER"/>
    <property type="match status" value="1"/>
</dbReference>
<dbReference type="STRING" id="307507.A0A2V0P712"/>
<evidence type="ECO:0000313" key="4">
    <source>
        <dbReference type="Proteomes" id="UP000247498"/>
    </source>
</evidence>
<dbReference type="InterPro" id="IPR004045">
    <property type="entry name" value="Glutathione_S-Trfase_N"/>
</dbReference>
<dbReference type="SUPFAM" id="SSF47616">
    <property type="entry name" value="GST C-terminal domain-like"/>
    <property type="match status" value="1"/>
</dbReference>
<sequence length="264" mass="28240">MAPVADGPPVLAEGKPTIVSTWMCPFAQRSLLALNAGGAPYSHHELGEGELYSKPAWFTDLNPAGLVPTLAWLHKGERRVLTESLIINEFVAEGLDCPNPLLPADPFERARARLVIDRFGSKAVPQFYALLLRKDEAERAAARAALDAQLEWLAAEGLSAKGPWALEGWGAPSLVDCAVLPFLLRLPVLAHYRGYAPPPAASDRLAAYVEAARAHPSVAATMVHPAGHDYASALIESYAKYADGTANSQVAREIKSKAAATTTK</sequence>
<evidence type="ECO:0000259" key="2">
    <source>
        <dbReference type="PROSITE" id="PS50405"/>
    </source>
</evidence>
<dbReference type="Proteomes" id="UP000247498">
    <property type="component" value="Unassembled WGS sequence"/>
</dbReference>
<dbReference type="InParanoid" id="A0A2V0P712"/>
<dbReference type="SFLD" id="SFLDG00358">
    <property type="entry name" value="Main_(cytGST)"/>
    <property type="match status" value="1"/>
</dbReference>
<dbReference type="InterPro" id="IPR036282">
    <property type="entry name" value="Glutathione-S-Trfase_C_sf"/>
</dbReference>
<name>A0A2V0P712_9CHLO</name>
<keyword evidence="4" id="KW-1185">Reference proteome</keyword>
<dbReference type="InterPro" id="IPR050983">
    <property type="entry name" value="GST_Omega/HSP26"/>
</dbReference>
<dbReference type="InterPro" id="IPR040079">
    <property type="entry name" value="Glutathione_S-Trfase"/>
</dbReference>
<dbReference type="AlphaFoldDB" id="A0A2V0P712"/>
<dbReference type="PANTHER" id="PTHR43968:SF6">
    <property type="entry name" value="GLUTATHIONE S-TRANSFERASE OMEGA"/>
    <property type="match status" value="1"/>
</dbReference>
<dbReference type="OrthoDB" id="4951845at2759"/>
<protein>
    <recommendedName>
        <fullName evidence="5">Glutathione S-transferase</fullName>
    </recommendedName>
</protein>
<dbReference type="EMBL" id="BDRX01000068">
    <property type="protein sequence ID" value="GBF95648.1"/>
    <property type="molecule type" value="Genomic_DNA"/>
</dbReference>
<dbReference type="Pfam" id="PF13409">
    <property type="entry name" value="GST_N_2"/>
    <property type="match status" value="1"/>
</dbReference>
<dbReference type="InterPro" id="IPR036249">
    <property type="entry name" value="Thioredoxin-like_sf"/>
</dbReference>
<dbReference type="GO" id="GO:0005737">
    <property type="term" value="C:cytoplasm"/>
    <property type="evidence" value="ECO:0007669"/>
    <property type="project" value="TreeGrafter"/>
</dbReference>
<dbReference type="SFLD" id="SFLDS00019">
    <property type="entry name" value="Glutathione_Transferase_(cytos"/>
    <property type="match status" value="1"/>
</dbReference>
<dbReference type="PANTHER" id="PTHR43968">
    <property type="match status" value="1"/>
</dbReference>
<feature type="domain" description="GST N-terminal" evidence="1">
    <location>
        <begin position="14"/>
        <end position="99"/>
    </location>
</feature>
<dbReference type="Pfam" id="PF13410">
    <property type="entry name" value="GST_C_2"/>
    <property type="match status" value="1"/>
</dbReference>
<feature type="domain" description="GST C-terminal" evidence="2">
    <location>
        <begin position="105"/>
        <end position="241"/>
    </location>
</feature>
<dbReference type="PROSITE" id="PS50405">
    <property type="entry name" value="GST_CTER"/>
    <property type="match status" value="1"/>
</dbReference>
<dbReference type="Gene3D" id="3.40.30.10">
    <property type="entry name" value="Glutaredoxin"/>
    <property type="match status" value="1"/>
</dbReference>
<dbReference type="FunCoup" id="A0A2V0P712">
    <property type="interactions" value="1071"/>
</dbReference>
<dbReference type="SUPFAM" id="SSF52833">
    <property type="entry name" value="Thioredoxin-like"/>
    <property type="match status" value="1"/>
</dbReference>